<sequence length="476" mass="56442">MSQDLAQFPAMPKPEFLQSIIHGSLTEKSNFNKAIRSWVILSSLYLIEDDNKANFNIDESGFFQPAYWVKNVYFDTGKLDENEQPITYHLADFNKISTKEWLFNNNKEEEISWGEYFKSLYNIDEKKLNKLLDAPYPFDTKDNVKKESYERNIRNGFDTLAEKGWLQKTGTKNQTKYKKQPDEVWQKLINPVSSSTIITPSGETFTNELTTFFEKFNEPINNIQRFFVDVEYLVSSKKSARIQGLQNQLLEIWKKKSIPPVKLTYRSAKLYNDEVETIAIPICFYYIKRAPYLFAYGQTPIDEDKLSLYDYRIDKIISLEELTWKDNIIPPELKSHWEKEKIPTPETITYDMLAALGNDCYQPQKDMIIRFHRYFHNLYMEGTKRESLYTEINVNFVKNHIKIANIKPEEKQLLLDRVEANQNDIYCKVPYRLNDNNVIMRLRAWGYNVEVLLPFDLRKRLAEDAQKTWKLYNKYE</sequence>
<organism evidence="1 2">
    <name type="scientific">Gomphosphaeria aponina SAG 52.96 = DSM 107014</name>
    <dbReference type="NCBI Taxonomy" id="1521640"/>
    <lineage>
        <taxon>Bacteria</taxon>
        <taxon>Bacillati</taxon>
        <taxon>Cyanobacteriota</taxon>
        <taxon>Cyanophyceae</taxon>
        <taxon>Oscillatoriophycideae</taxon>
        <taxon>Chroococcales</taxon>
        <taxon>Gomphosphaeriaceae</taxon>
        <taxon>Gomphosphaeria</taxon>
    </lineage>
</organism>
<accession>A0A941GX10</accession>
<dbReference type="NCBIfam" id="TIGR03985">
    <property type="entry name" value="TIGR03985 family CRISPR-associated protein"/>
    <property type="match status" value="1"/>
</dbReference>
<evidence type="ECO:0000313" key="1">
    <source>
        <dbReference type="EMBL" id="MBR8829488.1"/>
    </source>
</evidence>
<proteinExistence type="predicted"/>
<comment type="caution">
    <text evidence="1">The sequence shown here is derived from an EMBL/GenBank/DDBJ whole genome shotgun (WGS) entry which is preliminary data.</text>
</comment>
<dbReference type="InterPro" id="IPR023816">
    <property type="entry name" value="CRISPR-assoc_CYA0889"/>
</dbReference>
<name>A0A941GX10_9CHRO</name>
<gene>
    <name evidence="1" type="ORF">DSM107014_16600</name>
</gene>
<reference evidence="1" key="1">
    <citation type="submission" date="2021-02" db="EMBL/GenBank/DDBJ databases">
        <title>Metagenome analyses of Stigonema ocellatum DSM 106950, Chlorogloea purpurea SAG 13.99 and Gomphosphaeria aponina DSM 107014.</title>
        <authorList>
            <person name="Marter P."/>
            <person name="Huang S."/>
        </authorList>
    </citation>
    <scope>NUCLEOTIDE SEQUENCE</scope>
    <source>
        <strain evidence="1">JP213</strain>
    </source>
</reference>
<dbReference type="EMBL" id="JADQBC010000139">
    <property type="protein sequence ID" value="MBR8829488.1"/>
    <property type="molecule type" value="Genomic_DNA"/>
</dbReference>
<protein>
    <submittedName>
        <fullName evidence="1">TIGR03985 family CRISPR-associated protein</fullName>
    </submittedName>
</protein>
<dbReference type="Proteomes" id="UP000767446">
    <property type="component" value="Unassembled WGS sequence"/>
</dbReference>
<evidence type="ECO:0000313" key="2">
    <source>
        <dbReference type="Proteomes" id="UP000767446"/>
    </source>
</evidence>
<dbReference type="AlphaFoldDB" id="A0A941GX10"/>